<dbReference type="PROSITE" id="PS50893">
    <property type="entry name" value="ABC_TRANSPORTER_2"/>
    <property type="match status" value="1"/>
</dbReference>
<dbReference type="PANTHER" id="PTHR42711">
    <property type="entry name" value="ABC TRANSPORTER ATP-BINDING PROTEIN"/>
    <property type="match status" value="1"/>
</dbReference>
<evidence type="ECO:0000259" key="4">
    <source>
        <dbReference type="PROSITE" id="PS50893"/>
    </source>
</evidence>
<keyword evidence="2" id="KW-0547">Nucleotide-binding</keyword>
<evidence type="ECO:0000256" key="2">
    <source>
        <dbReference type="ARBA" id="ARBA00022741"/>
    </source>
</evidence>
<dbReference type="GO" id="GO:0005524">
    <property type="term" value="F:ATP binding"/>
    <property type="evidence" value="ECO:0007669"/>
    <property type="project" value="UniProtKB-KW"/>
</dbReference>
<proteinExistence type="predicted"/>
<dbReference type="InterPro" id="IPR003439">
    <property type="entry name" value="ABC_transporter-like_ATP-bd"/>
</dbReference>
<dbReference type="CDD" id="cd03230">
    <property type="entry name" value="ABC_DR_subfamily_A"/>
    <property type="match status" value="1"/>
</dbReference>
<evidence type="ECO:0000313" key="5">
    <source>
        <dbReference type="EMBL" id="CCH55118.1"/>
    </source>
</evidence>
<dbReference type="SUPFAM" id="SSF52540">
    <property type="entry name" value="P-loop containing nucleoside triphosphate hydrolases"/>
    <property type="match status" value="1"/>
</dbReference>
<dbReference type="Proteomes" id="UP000009309">
    <property type="component" value="Unassembled WGS sequence"/>
</dbReference>
<accession>I2GMJ0</accession>
<dbReference type="RefSeq" id="WP_009283688.1">
    <property type="nucleotide sequence ID" value="NZ_CAIT01000009.1"/>
</dbReference>
<dbReference type="AlphaFoldDB" id="I2GMJ0"/>
<evidence type="ECO:0000313" key="6">
    <source>
        <dbReference type="Proteomes" id="UP000009309"/>
    </source>
</evidence>
<organism evidence="5 6">
    <name type="scientific">Fibrisoma limi BUZ 3</name>
    <dbReference type="NCBI Taxonomy" id="1185876"/>
    <lineage>
        <taxon>Bacteria</taxon>
        <taxon>Pseudomonadati</taxon>
        <taxon>Bacteroidota</taxon>
        <taxon>Cytophagia</taxon>
        <taxon>Cytophagales</taxon>
        <taxon>Spirosomataceae</taxon>
        <taxon>Fibrisoma</taxon>
    </lineage>
</organism>
<keyword evidence="6" id="KW-1185">Reference proteome</keyword>
<dbReference type="InterPro" id="IPR003593">
    <property type="entry name" value="AAA+_ATPase"/>
</dbReference>
<dbReference type="InterPro" id="IPR027417">
    <property type="entry name" value="P-loop_NTPase"/>
</dbReference>
<keyword evidence="1" id="KW-0813">Transport</keyword>
<gene>
    <name evidence="5" type="ORF">BN8_04353</name>
</gene>
<dbReference type="PROSITE" id="PS00211">
    <property type="entry name" value="ABC_TRANSPORTER_1"/>
    <property type="match status" value="1"/>
</dbReference>
<dbReference type="OrthoDB" id="9808363at2"/>
<dbReference type="eggNOG" id="COG1131">
    <property type="taxonomic scope" value="Bacteria"/>
</dbReference>
<dbReference type="GO" id="GO:0016887">
    <property type="term" value="F:ATP hydrolysis activity"/>
    <property type="evidence" value="ECO:0007669"/>
    <property type="project" value="InterPro"/>
</dbReference>
<comment type="caution">
    <text evidence="5">The sequence shown here is derived from an EMBL/GenBank/DDBJ whole genome shotgun (WGS) entry which is preliminary data.</text>
</comment>
<dbReference type="PANTHER" id="PTHR42711:SF17">
    <property type="entry name" value="ABC TRANSPORTER ATP-BINDING PROTEIN"/>
    <property type="match status" value="1"/>
</dbReference>
<dbReference type="EMBL" id="CAIT01000009">
    <property type="protein sequence ID" value="CCH55118.1"/>
    <property type="molecule type" value="Genomic_DNA"/>
</dbReference>
<dbReference type="InterPro" id="IPR050763">
    <property type="entry name" value="ABC_transporter_ATP-binding"/>
</dbReference>
<dbReference type="Gene3D" id="3.40.50.300">
    <property type="entry name" value="P-loop containing nucleotide triphosphate hydrolases"/>
    <property type="match status" value="1"/>
</dbReference>
<reference evidence="5 6" key="1">
    <citation type="journal article" date="2012" name="J. Bacteriol.">
        <title>Genome Sequence of the Filamentous Bacterium Fibrisoma limi BUZ 3T.</title>
        <authorList>
            <person name="Filippini M."/>
            <person name="Qi W."/>
            <person name="Jaenicke S."/>
            <person name="Goesmann A."/>
            <person name="Smits T.H."/>
            <person name="Bagheri H.C."/>
        </authorList>
    </citation>
    <scope>NUCLEOTIDE SEQUENCE [LARGE SCALE GENOMIC DNA]</scope>
    <source>
        <strain evidence="6">BUZ 3T</strain>
    </source>
</reference>
<feature type="domain" description="ABC transporter" evidence="4">
    <location>
        <begin position="13"/>
        <end position="236"/>
    </location>
</feature>
<keyword evidence="5" id="KW-0378">Hydrolase</keyword>
<dbReference type="Pfam" id="PF00005">
    <property type="entry name" value="ABC_tran"/>
    <property type="match status" value="1"/>
</dbReference>
<dbReference type="SMART" id="SM00382">
    <property type="entry name" value="AAA"/>
    <property type="match status" value="1"/>
</dbReference>
<sequence length="308" mass="33614">MISPPPQLDTPAVRFTQVSKRYGNTKAVDGLDLTIPQGGVVALLGPNGAGKSTTIGLLLGLMKPDSGRVELLGNDPRQPKSRQVVGAMLQDIGAPDTLRVHELIDLWSSYYELPLPLDFVLDVAGLAEIRQQKFGKLSGGQRRRVAFGIAICGNPDILVLDEPTAGLDLTSRSLLWQQVRHFARTDRTVILSTHHLEEADALADRIVLLNRGRLIADGTPEQIKAQVGGKRIRCRTRLDVALLQSMPLVADAYNEGSLTYLLTHEVEMVLRTLLALDPTLSDLDVTGVGLEEAFLRLTDQQPLIPESK</sequence>
<dbReference type="EC" id="3.6.3.25" evidence="5"/>
<dbReference type="InterPro" id="IPR017871">
    <property type="entry name" value="ABC_transporter-like_CS"/>
</dbReference>
<dbReference type="STRING" id="1185876.BN8_04353"/>
<protein>
    <submittedName>
        <fullName evidence="5">Antibiotic transport system ATP-binding protein</fullName>
        <ecNumber evidence="5">3.6.3.25</ecNumber>
    </submittedName>
</protein>
<evidence type="ECO:0000256" key="3">
    <source>
        <dbReference type="ARBA" id="ARBA00022840"/>
    </source>
</evidence>
<evidence type="ECO:0000256" key="1">
    <source>
        <dbReference type="ARBA" id="ARBA00022448"/>
    </source>
</evidence>
<name>I2GMJ0_9BACT</name>
<keyword evidence="3 5" id="KW-0067">ATP-binding</keyword>